<dbReference type="Pfam" id="PF02424">
    <property type="entry name" value="ApbE"/>
    <property type="match status" value="1"/>
</dbReference>
<evidence type="ECO:0000256" key="1">
    <source>
        <dbReference type="ARBA" id="ARBA00011955"/>
    </source>
</evidence>
<evidence type="ECO:0000256" key="11">
    <source>
        <dbReference type="PIRSR" id="PIRSR006268-2"/>
    </source>
</evidence>
<evidence type="ECO:0000256" key="7">
    <source>
        <dbReference type="ARBA" id="ARBA00022842"/>
    </source>
</evidence>
<keyword evidence="3 10" id="KW-0285">Flavoprotein</keyword>
<dbReference type="EMBL" id="JACRYT010000002">
    <property type="protein sequence ID" value="MBC6678850.1"/>
    <property type="molecule type" value="Genomic_DNA"/>
</dbReference>
<dbReference type="GO" id="GO:0016740">
    <property type="term" value="F:transferase activity"/>
    <property type="evidence" value="ECO:0007669"/>
    <property type="project" value="UniProtKB-UniRule"/>
</dbReference>
<dbReference type="InterPro" id="IPR003374">
    <property type="entry name" value="ApbE-like_sf"/>
</dbReference>
<dbReference type="SUPFAM" id="SSF143631">
    <property type="entry name" value="ApbE-like"/>
    <property type="match status" value="1"/>
</dbReference>
<evidence type="ECO:0000256" key="2">
    <source>
        <dbReference type="ARBA" id="ARBA00016337"/>
    </source>
</evidence>
<dbReference type="Gene3D" id="3.10.520.10">
    <property type="entry name" value="ApbE-like domains"/>
    <property type="match status" value="1"/>
</dbReference>
<reference evidence="13" key="1">
    <citation type="submission" date="2020-08" db="EMBL/GenBank/DDBJ databases">
        <title>Genome public.</title>
        <authorList>
            <person name="Liu C."/>
            <person name="Sun Q."/>
        </authorList>
    </citation>
    <scope>NUCLEOTIDE SEQUENCE</scope>
    <source>
        <strain evidence="13">BX12</strain>
    </source>
</reference>
<comment type="catalytic activity">
    <reaction evidence="9 10">
        <text>L-threonyl-[protein] + FAD = FMN-L-threonyl-[protein] + AMP + H(+)</text>
        <dbReference type="Rhea" id="RHEA:36847"/>
        <dbReference type="Rhea" id="RHEA-COMP:11060"/>
        <dbReference type="Rhea" id="RHEA-COMP:11061"/>
        <dbReference type="ChEBI" id="CHEBI:15378"/>
        <dbReference type="ChEBI" id="CHEBI:30013"/>
        <dbReference type="ChEBI" id="CHEBI:57692"/>
        <dbReference type="ChEBI" id="CHEBI:74257"/>
        <dbReference type="ChEBI" id="CHEBI:456215"/>
        <dbReference type="EC" id="2.7.1.180"/>
    </reaction>
</comment>
<evidence type="ECO:0000256" key="8">
    <source>
        <dbReference type="ARBA" id="ARBA00031306"/>
    </source>
</evidence>
<evidence type="ECO:0000256" key="3">
    <source>
        <dbReference type="ARBA" id="ARBA00022630"/>
    </source>
</evidence>
<keyword evidence="12" id="KW-0732">Signal</keyword>
<dbReference type="PANTHER" id="PTHR30040">
    <property type="entry name" value="THIAMINE BIOSYNTHESIS LIPOPROTEIN APBE"/>
    <property type="match status" value="1"/>
</dbReference>
<evidence type="ECO:0000256" key="4">
    <source>
        <dbReference type="ARBA" id="ARBA00022679"/>
    </source>
</evidence>
<dbReference type="AlphaFoldDB" id="A0A923SPX6"/>
<evidence type="ECO:0000256" key="10">
    <source>
        <dbReference type="PIRNR" id="PIRNR006268"/>
    </source>
</evidence>
<dbReference type="PANTHER" id="PTHR30040:SF2">
    <property type="entry name" value="FAD:PROTEIN FMN TRANSFERASE"/>
    <property type="match status" value="1"/>
</dbReference>
<comment type="cofactor">
    <cofactor evidence="11">
        <name>Mg(2+)</name>
        <dbReference type="ChEBI" id="CHEBI:18420"/>
    </cofactor>
    <cofactor evidence="11">
        <name>Mn(2+)</name>
        <dbReference type="ChEBI" id="CHEBI:29035"/>
    </cofactor>
    <text evidence="11">Magnesium. Can also use manganese.</text>
</comment>
<proteinExistence type="inferred from homology"/>
<feature type="chain" id="PRO_5039910413" description="FAD:protein FMN transferase" evidence="12">
    <location>
        <begin position="26"/>
        <end position="336"/>
    </location>
</feature>
<keyword evidence="5 10" id="KW-0479">Metal-binding</keyword>
<gene>
    <name evidence="13" type="ORF">H9L42_03290</name>
</gene>
<keyword evidence="14" id="KW-1185">Reference proteome</keyword>
<sequence length="336" mass="37011">MRFIKKITVVLMLCTLLIIPQTGCSNEEPVSENQFLLDTVCTLTVYGMGEADAQAAIDKAFECCRDYENMLSKTVEGSDIYRINHAGGEFVTVEPETRELIEQGMEYGDLSEGMFDITIGAVSELWDFHADHPQVPEAARIEEAVKTVDYKKIQIKGNQVRLENPGARIDLGGIAKGYIADRMTEVMEEAGVEHATVNLGGNLVAIGEREEGRPWRIGIELPYSNGSEILGSVDLADKTLVTSGVYERYFEQDGTLYHHVLDPNTGYPIDNSLNAVVILGNKGRSMECDVLGTVCLALGEEKSRKLLSRMEGLQAAFIDKSNEITTFNGMEITPAE</sequence>
<dbReference type="RefSeq" id="WP_187302024.1">
    <property type="nucleotide sequence ID" value="NZ_JACRYT010000002.1"/>
</dbReference>
<comment type="caution">
    <text evidence="13">The sequence shown here is derived from an EMBL/GenBank/DDBJ whole genome shotgun (WGS) entry which is preliminary data.</text>
</comment>
<accession>A0A923SPX6</accession>
<dbReference type="GO" id="GO:0046872">
    <property type="term" value="F:metal ion binding"/>
    <property type="evidence" value="ECO:0007669"/>
    <property type="project" value="UniProtKB-UniRule"/>
</dbReference>
<feature type="binding site" evidence="11">
    <location>
        <position position="173"/>
    </location>
    <ligand>
        <name>Mg(2+)</name>
        <dbReference type="ChEBI" id="CHEBI:18420"/>
    </ligand>
</feature>
<comment type="similarity">
    <text evidence="10">Belongs to the ApbE family.</text>
</comment>
<protein>
    <recommendedName>
        <fullName evidence="2 10">FAD:protein FMN transferase</fullName>
        <ecNumber evidence="1 10">2.7.1.180</ecNumber>
    </recommendedName>
    <alternativeName>
        <fullName evidence="8 10">Flavin transferase</fullName>
    </alternativeName>
</protein>
<feature type="binding site" evidence="11">
    <location>
        <position position="289"/>
    </location>
    <ligand>
        <name>Mg(2+)</name>
        <dbReference type="ChEBI" id="CHEBI:18420"/>
    </ligand>
</feature>
<keyword evidence="7 10" id="KW-0460">Magnesium</keyword>
<evidence type="ECO:0000256" key="12">
    <source>
        <dbReference type="SAM" id="SignalP"/>
    </source>
</evidence>
<evidence type="ECO:0000256" key="9">
    <source>
        <dbReference type="ARBA" id="ARBA00048540"/>
    </source>
</evidence>
<name>A0A923SPX6_9FIRM</name>
<dbReference type="InterPro" id="IPR024932">
    <property type="entry name" value="ApbE"/>
</dbReference>
<organism evidence="13 14">
    <name type="scientific">Zhenpiania hominis</name>
    <dbReference type="NCBI Taxonomy" id="2763644"/>
    <lineage>
        <taxon>Bacteria</taxon>
        <taxon>Bacillati</taxon>
        <taxon>Bacillota</taxon>
        <taxon>Clostridia</taxon>
        <taxon>Peptostreptococcales</taxon>
        <taxon>Anaerovoracaceae</taxon>
        <taxon>Zhenpiania</taxon>
    </lineage>
</organism>
<keyword evidence="4 10" id="KW-0808">Transferase</keyword>
<feature type="signal peptide" evidence="12">
    <location>
        <begin position="1"/>
        <end position="25"/>
    </location>
</feature>
<dbReference type="Proteomes" id="UP000602647">
    <property type="component" value="Unassembled WGS sequence"/>
</dbReference>
<feature type="binding site" evidence="11">
    <location>
        <position position="293"/>
    </location>
    <ligand>
        <name>Mg(2+)</name>
        <dbReference type="ChEBI" id="CHEBI:18420"/>
    </ligand>
</feature>
<evidence type="ECO:0000256" key="6">
    <source>
        <dbReference type="ARBA" id="ARBA00022827"/>
    </source>
</evidence>
<evidence type="ECO:0000313" key="14">
    <source>
        <dbReference type="Proteomes" id="UP000602647"/>
    </source>
</evidence>
<keyword evidence="6 10" id="KW-0274">FAD</keyword>
<evidence type="ECO:0000256" key="5">
    <source>
        <dbReference type="ARBA" id="ARBA00022723"/>
    </source>
</evidence>
<dbReference type="PIRSF" id="PIRSF006268">
    <property type="entry name" value="ApbE"/>
    <property type="match status" value="1"/>
</dbReference>
<evidence type="ECO:0000313" key="13">
    <source>
        <dbReference type="EMBL" id="MBC6678850.1"/>
    </source>
</evidence>
<dbReference type="EC" id="2.7.1.180" evidence="1 10"/>